<sequence length="311" mass="34931">MFAIQALRTSRLRSAKSQFLKSALRNLDLSSTPATSTTSSNNTAPKLNRTSTQSQSSRTQSQTLPPDLLELLLLLSFYLNSPAGMLTSQQLTLLLNTPTWTCLPCHLPKISALISTHLHTHMLALCRILTPATNPSFLHRTIPKLLPTISSLQTSNLQQKAELAERRIKLATHTTTLLTLHHLATHLLIRILEQTSHGLLARHIKARSEYLALRAGQLATEVRGLKKKGERIVYSEEVKGALETYVGELRGGRERGRERRTQAERVLWGYGVGREDRGEKDRVMREIAKVYGELVREVEEVGQDVERLRGR</sequence>
<dbReference type="STRING" id="914237.A0A1E1LRG4"/>
<evidence type="ECO:0000313" key="2">
    <source>
        <dbReference type="EMBL" id="CZT13092.1"/>
    </source>
</evidence>
<accession>A0A1E1LRG4</accession>
<gene>
    <name evidence="2" type="ORF">RCO7_04233</name>
</gene>
<dbReference type="InParanoid" id="A0A1E1LRG4"/>
<keyword evidence="3" id="KW-1185">Reference proteome</keyword>
<reference evidence="3" key="1">
    <citation type="submission" date="2016-03" db="EMBL/GenBank/DDBJ databases">
        <authorList>
            <person name="Ploux O."/>
        </authorList>
    </citation>
    <scope>NUCLEOTIDE SEQUENCE [LARGE SCALE GENOMIC DNA]</scope>
    <source>
        <strain evidence="3">UK7</strain>
    </source>
</reference>
<evidence type="ECO:0000256" key="1">
    <source>
        <dbReference type="SAM" id="MobiDB-lite"/>
    </source>
</evidence>
<dbReference type="EMBL" id="FJUW01000080">
    <property type="protein sequence ID" value="CZT13092.1"/>
    <property type="molecule type" value="Genomic_DNA"/>
</dbReference>
<organism evidence="2 3">
    <name type="scientific">Rhynchosporium graminicola</name>
    <dbReference type="NCBI Taxonomy" id="2792576"/>
    <lineage>
        <taxon>Eukaryota</taxon>
        <taxon>Fungi</taxon>
        <taxon>Dikarya</taxon>
        <taxon>Ascomycota</taxon>
        <taxon>Pezizomycotina</taxon>
        <taxon>Leotiomycetes</taxon>
        <taxon>Helotiales</taxon>
        <taxon>Ploettnerulaceae</taxon>
        <taxon>Rhynchosporium</taxon>
    </lineage>
</organism>
<dbReference type="Proteomes" id="UP000178129">
    <property type="component" value="Unassembled WGS sequence"/>
</dbReference>
<name>A0A1E1LRG4_9HELO</name>
<dbReference type="AlphaFoldDB" id="A0A1E1LRG4"/>
<feature type="region of interest" description="Disordered" evidence="1">
    <location>
        <begin position="30"/>
        <end position="62"/>
    </location>
</feature>
<protein>
    <submittedName>
        <fullName evidence="2">Uncharacterized protein</fullName>
    </submittedName>
</protein>
<proteinExistence type="predicted"/>
<comment type="caution">
    <text evidence="2">The sequence shown here is derived from an EMBL/GenBank/DDBJ whole genome shotgun (WGS) entry which is preliminary data.</text>
</comment>
<evidence type="ECO:0000313" key="3">
    <source>
        <dbReference type="Proteomes" id="UP000178129"/>
    </source>
</evidence>